<feature type="compositionally biased region" description="Basic and acidic residues" evidence="1">
    <location>
        <begin position="75"/>
        <end position="87"/>
    </location>
</feature>
<dbReference type="EMBL" id="BAABHB010000002">
    <property type="protein sequence ID" value="GAA4402222.1"/>
    <property type="molecule type" value="Genomic_DNA"/>
</dbReference>
<accession>A0ABP8K8C0</accession>
<dbReference type="RefSeq" id="WP_345265959.1">
    <property type="nucleotide sequence ID" value="NZ_BAABHB010000002.1"/>
</dbReference>
<keyword evidence="3" id="KW-1185">Reference proteome</keyword>
<evidence type="ECO:0000313" key="2">
    <source>
        <dbReference type="EMBL" id="GAA4402222.1"/>
    </source>
</evidence>
<evidence type="ECO:0000256" key="1">
    <source>
        <dbReference type="SAM" id="MobiDB-lite"/>
    </source>
</evidence>
<name>A0ABP8K8C0_9BACT</name>
<feature type="region of interest" description="Disordered" evidence="1">
    <location>
        <begin position="65"/>
        <end position="87"/>
    </location>
</feature>
<sequence length="87" mass="9683">MQGISVITDPNGQPAVLTIDLRNLDPAVSPLVTALLGQIEAAPESFDYEHQEFLHASAINLSRAYGDDEPEYDETDLKERNPNYRPQ</sequence>
<comment type="caution">
    <text evidence="2">The sequence shown here is derived from an EMBL/GenBank/DDBJ whole genome shotgun (WGS) entry which is preliminary data.</text>
</comment>
<evidence type="ECO:0000313" key="3">
    <source>
        <dbReference type="Proteomes" id="UP001500936"/>
    </source>
</evidence>
<organism evidence="2 3">
    <name type="scientific">Nibrella viscosa</name>
    <dbReference type="NCBI Taxonomy" id="1084524"/>
    <lineage>
        <taxon>Bacteria</taxon>
        <taxon>Pseudomonadati</taxon>
        <taxon>Bacteroidota</taxon>
        <taxon>Cytophagia</taxon>
        <taxon>Cytophagales</taxon>
        <taxon>Spirosomataceae</taxon>
        <taxon>Nibrella</taxon>
    </lineage>
</organism>
<proteinExistence type="predicted"/>
<reference evidence="3" key="1">
    <citation type="journal article" date="2019" name="Int. J. Syst. Evol. Microbiol.">
        <title>The Global Catalogue of Microorganisms (GCM) 10K type strain sequencing project: providing services to taxonomists for standard genome sequencing and annotation.</title>
        <authorList>
            <consortium name="The Broad Institute Genomics Platform"/>
            <consortium name="The Broad Institute Genome Sequencing Center for Infectious Disease"/>
            <person name="Wu L."/>
            <person name="Ma J."/>
        </authorList>
    </citation>
    <scope>NUCLEOTIDE SEQUENCE [LARGE SCALE GENOMIC DNA]</scope>
    <source>
        <strain evidence="3">JCM 17925</strain>
    </source>
</reference>
<protein>
    <submittedName>
        <fullName evidence="2">Uncharacterized protein</fullName>
    </submittedName>
</protein>
<gene>
    <name evidence="2" type="ORF">GCM10023187_17180</name>
</gene>
<dbReference type="Proteomes" id="UP001500936">
    <property type="component" value="Unassembled WGS sequence"/>
</dbReference>